<comment type="caution">
    <text evidence="1">The sequence shown here is derived from an EMBL/GenBank/DDBJ whole genome shotgun (WGS) entry which is preliminary data.</text>
</comment>
<evidence type="ECO:0000313" key="1">
    <source>
        <dbReference type="EMBL" id="KAK9139863.1"/>
    </source>
</evidence>
<evidence type="ECO:0000313" key="2">
    <source>
        <dbReference type="Proteomes" id="UP001419268"/>
    </source>
</evidence>
<dbReference type="EMBL" id="JBBNAG010000004">
    <property type="protein sequence ID" value="KAK9139863.1"/>
    <property type="molecule type" value="Genomic_DNA"/>
</dbReference>
<dbReference type="Proteomes" id="UP001419268">
    <property type="component" value="Unassembled WGS sequence"/>
</dbReference>
<accession>A0AAP0JUU2</accession>
<sequence>MALRDLIASRFSQSSSSSILISNHFSEFSSIDDGSSIVVVVEQRRDSEASPLGYAITSSCATSPPT</sequence>
<reference evidence="1 2" key="1">
    <citation type="submission" date="2024-01" db="EMBL/GenBank/DDBJ databases">
        <title>Genome assemblies of Stephania.</title>
        <authorList>
            <person name="Yang L."/>
        </authorList>
    </citation>
    <scope>NUCLEOTIDE SEQUENCE [LARGE SCALE GENOMIC DNA]</scope>
    <source>
        <strain evidence="1">JXDWG</strain>
        <tissue evidence="1">Leaf</tissue>
    </source>
</reference>
<proteinExistence type="predicted"/>
<name>A0AAP0JUU2_9MAGN</name>
<dbReference type="AlphaFoldDB" id="A0AAP0JUU2"/>
<organism evidence="1 2">
    <name type="scientific">Stephania cephalantha</name>
    <dbReference type="NCBI Taxonomy" id="152367"/>
    <lineage>
        <taxon>Eukaryota</taxon>
        <taxon>Viridiplantae</taxon>
        <taxon>Streptophyta</taxon>
        <taxon>Embryophyta</taxon>
        <taxon>Tracheophyta</taxon>
        <taxon>Spermatophyta</taxon>
        <taxon>Magnoliopsida</taxon>
        <taxon>Ranunculales</taxon>
        <taxon>Menispermaceae</taxon>
        <taxon>Menispermoideae</taxon>
        <taxon>Cissampelideae</taxon>
        <taxon>Stephania</taxon>
    </lineage>
</organism>
<keyword evidence="2" id="KW-1185">Reference proteome</keyword>
<protein>
    <submittedName>
        <fullName evidence="1">Uncharacterized protein</fullName>
    </submittedName>
</protein>
<gene>
    <name evidence="1" type="ORF">Scep_009544</name>
</gene>